<accession>A0AAW0WJ80</accession>
<proteinExistence type="predicted"/>
<feature type="compositionally biased region" description="Basic and acidic residues" evidence="1">
    <location>
        <begin position="267"/>
        <end position="286"/>
    </location>
</feature>
<feature type="non-terminal residue" evidence="2">
    <location>
        <position position="1"/>
    </location>
</feature>
<feature type="region of interest" description="Disordered" evidence="1">
    <location>
        <begin position="1"/>
        <end position="92"/>
    </location>
</feature>
<keyword evidence="3" id="KW-1185">Reference proteome</keyword>
<feature type="non-terminal residue" evidence="2">
    <location>
        <position position="305"/>
    </location>
</feature>
<protein>
    <submittedName>
        <fullName evidence="2">Uncharacterized protein</fullName>
    </submittedName>
</protein>
<feature type="compositionally biased region" description="Polar residues" evidence="1">
    <location>
        <begin position="38"/>
        <end position="50"/>
    </location>
</feature>
<evidence type="ECO:0000256" key="1">
    <source>
        <dbReference type="SAM" id="MobiDB-lite"/>
    </source>
</evidence>
<feature type="compositionally biased region" description="Low complexity" evidence="1">
    <location>
        <begin position="66"/>
        <end position="76"/>
    </location>
</feature>
<feature type="compositionally biased region" description="Polar residues" evidence="1">
    <location>
        <begin position="247"/>
        <end position="258"/>
    </location>
</feature>
<feature type="region of interest" description="Disordered" evidence="1">
    <location>
        <begin position="213"/>
        <end position="305"/>
    </location>
</feature>
<dbReference type="Proteomes" id="UP001445076">
    <property type="component" value="Unassembled WGS sequence"/>
</dbReference>
<evidence type="ECO:0000313" key="3">
    <source>
        <dbReference type="Proteomes" id="UP001445076"/>
    </source>
</evidence>
<feature type="compositionally biased region" description="Polar residues" evidence="1">
    <location>
        <begin position="225"/>
        <end position="236"/>
    </location>
</feature>
<name>A0AAW0WJ80_CHEQU</name>
<gene>
    <name evidence="2" type="ORF">OTU49_009709</name>
</gene>
<reference evidence="2 3" key="1">
    <citation type="journal article" date="2024" name="BMC Genomics">
        <title>Genome assembly of redclaw crayfish (Cherax quadricarinatus) provides insights into its immune adaptation and hypoxia tolerance.</title>
        <authorList>
            <person name="Liu Z."/>
            <person name="Zheng J."/>
            <person name="Li H."/>
            <person name="Fang K."/>
            <person name="Wang S."/>
            <person name="He J."/>
            <person name="Zhou D."/>
            <person name="Weng S."/>
            <person name="Chi M."/>
            <person name="Gu Z."/>
            <person name="He J."/>
            <person name="Li F."/>
            <person name="Wang M."/>
        </authorList>
    </citation>
    <scope>NUCLEOTIDE SEQUENCE [LARGE SCALE GENOMIC DNA]</scope>
    <source>
        <strain evidence="2">ZL_2023a</strain>
    </source>
</reference>
<dbReference type="AlphaFoldDB" id="A0AAW0WJ80"/>
<evidence type="ECO:0000313" key="2">
    <source>
        <dbReference type="EMBL" id="KAK8727131.1"/>
    </source>
</evidence>
<comment type="caution">
    <text evidence="2">The sequence shown here is derived from an EMBL/GenBank/DDBJ whole genome shotgun (WGS) entry which is preliminary data.</text>
</comment>
<feature type="compositionally biased region" description="Low complexity" evidence="1">
    <location>
        <begin position="12"/>
        <end position="29"/>
    </location>
</feature>
<sequence length="305" mass="34021">EQQQVTEGDGSGSDQENSTSSSSESSTMSRRFLDLRNFNPSYGVQLTRPNGSKLDTPPSDAPLMDTPPSDVPTVDDSPTEEPQQCEHSEADLEQSEYLVTDLPCESTIVECEQSETTEIHLKLTDLVHKDLIESELIHSDPHIFVPQCNTFEYDNESDPLSARVVLDDFPLDPPLDDPPVGTYTYDWRTDPHLYQGLWYVQGSVSERLAAQVPTQPVSPYDSPAHSPTVNTPTTEQPGLPDHKKQEIQANLHQPLQRRQTTEDSDDFDVHYEQGRVETKAGVEIDRASAGALKRSKGEKQDDSEE</sequence>
<organism evidence="2 3">
    <name type="scientific">Cherax quadricarinatus</name>
    <name type="common">Australian red claw crayfish</name>
    <dbReference type="NCBI Taxonomy" id="27406"/>
    <lineage>
        <taxon>Eukaryota</taxon>
        <taxon>Metazoa</taxon>
        <taxon>Ecdysozoa</taxon>
        <taxon>Arthropoda</taxon>
        <taxon>Crustacea</taxon>
        <taxon>Multicrustacea</taxon>
        <taxon>Malacostraca</taxon>
        <taxon>Eumalacostraca</taxon>
        <taxon>Eucarida</taxon>
        <taxon>Decapoda</taxon>
        <taxon>Pleocyemata</taxon>
        <taxon>Astacidea</taxon>
        <taxon>Parastacoidea</taxon>
        <taxon>Parastacidae</taxon>
        <taxon>Cherax</taxon>
    </lineage>
</organism>
<feature type="compositionally biased region" description="Basic and acidic residues" evidence="1">
    <location>
        <begin position="295"/>
        <end position="305"/>
    </location>
</feature>
<dbReference type="EMBL" id="JARKIK010000076">
    <property type="protein sequence ID" value="KAK8727131.1"/>
    <property type="molecule type" value="Genomic_DNA"/>
</dbReference>